<dbReference type="PANTHER" id="PTHR46558">
    <property type="entry name" value="TRACRIPTIONAL REGULATORY PROTEIN-RELATED-RELATED"/>
    <property type="match status" value="1"/>
</dbReference>
<dbReference type="InterPro" id="IPR010982">
    <property type="entry name" value="Lambda_DNA-bd_dom_sf"/>
</dbReference>
<sequence>MSTLSENLKRIRKEKGLSQTELGKRIEMSPQAIHYYETGKREPNYETLRHLAGVLSVSIADLVMDKADEFEDQNRQLENDNDDLTEENQQLYDENQDLKDKLEDRENRLAGIWKQAQDLISDLVDERPYDGIQWVYDDLDEIMERADYD</sequence>
<dbReference type="SUPFAM" id="SSF90257">
    <property type="entry name" value="Myosin rod fragments"/>
    <property type="match status" value="1"/>
</dbReference>
<evidence type="ECO:0000259" key="3">
    <source>
        <dbReference type="PROSITE" id="PS50943"/>
    </source>
</evidence>
<name>A0A437SSB4_9LACO</name>
<dbReference type="AlphaFoldDB" id="A0A437SSB4"/>
<reference evidence="4 5" key="1">
    <citation type="submission" date="2018-12" db="EMBL/GenBank/DDBJ databases">
        <authorList>
            <person name="Meng J."/>
        </authorList>
    </citation>
    <scope>NUCLEOTIDE SEQUENCE [LARGE SCALE GENOMIC DNA]</scope>
    <source>
        <strain evidence="4 5">HT111-2</strain>
    </source>
</reference>
<accession>A0A437SSB4</accession>
<evidence type="ECO:0000256" key="1">
    <source>
        <dbReference type="ARBA" id="ARBA00023125"/>
    </source>
</evidence>
<dbReference type="PROSITE" id="PS50943">
    <property type="entry name" value="HTH_CROC1"/>
    <property type="match status" value="1"/>
</dbReference>
<organism evidence="4 5">
    <name type="scientific">Lactobacillus xujianguonis</name>
    <dbReference type="NCBI Taxonomy" id="2495899"/>
    <lineage>
        <taxon>Bacteria</taxon>
        <taxon>Bacillati</taxon>
        <taxon>Bacillota</taxon>
        <taxon>Bacilli</taxon>
        <taxon>Lactobacillales</taxon>
        <taxon>Lactobacillaceae</taxon>
        <taxon>Lactobacillus</taxon>
    </lineage>
</organism>
<protein>
    <submittedName>
        <fullName evidence="4">XRE family transcriptional regulator</fullName>
    </submittedName>
</protein>
<dbReference type="RefSeq" id="WP_127796430.1">
    <property type="nucleotide sequence ID" value="NZ_ML136927.1"/>
</dbReference>
<proteinExistence type="predicted"/>
<dbReference type="PANTHER" id="PTHR46558:SF11">
    <property type="entry name" value="HTH-TYPE TRANSCRIPTIONAL REGULATOR XRE"/>
    <property type="match status" value="1"/>
</dbReference>
<feature type="domain" description="HTH cro/C1-type" evidence="3">
    <location>
        <begin position="8"/>
        <end position="62"/>
    </location>
</feature>
<dbReference type="CDD" id="cd00093">
    <property type="entry name" value="HTH_XRE"/>
    <property type="match status" value="1"/>
</dbReference>
<evidence type="ECO:0000256" key="2">
    <source>
        <dbReference type="SAM" id="MobiDB-lite"/>
    </source>
</evidence>
<gene>
    <name evidence="4" type="ORF">EJK17_11055</name>
</gene>
<comment type="caution">
    <text evidence="4">The sequence shown here is derived from an EMBL/GenBank/DDBJ whole genome shotgun (WGS) entry which is preliminary data.</text>
</comment>
<dbReference type="GO" id="GO:0003677">
    <property type="term" value="F:DNA binding"/>
    <property type="evidence" value="ECO:0007669"/>
    <property type="project" value="UniProtKB-KW"/>
</dbReference>
<evidence type="ECO:0000313" key="5">
    <source>
        <dbReference type="Proteomes" id="UP000288291"/>
    </source>
</evidence>
<keyword evidence="5" id="KW-1185">Reference proteome</keyword>
<dbReference type="Proteomes" id="UP000288291">
    <property type="component" value="Unassembled WGS sequence"/>
</dbReference>
<dbReference type="Pfam" id="PF01381">
    <property type="entry name" value="HTH_3"/>
    <property type="match status" value="1"/>
</dbReference>
<keyword evidence="1" id="KW-0238">DNA-binding</keyword>
<dbReference type="SMART" id="SM00530">
    <property type="entry name" value="HTH_XRE"/>
    <property type="match status" value="1"/>
</dbReference>
<dbReference type="SUPFAM" id="SSF47413">
    <property type="entry name" value="lambda repressor-like DNA-binding domains"/>
    <property type="match status" value="1"/>
</dbReference>
<feature type="region of interest" description="Disordered" evidence="2">
    <location>
        <begin position="70"/>
        <end position="99"/>
    </location>
</feature>
<dbReference type="Gene3D" id="1.10.260.40">
    <property type="entry name" value="lambda repressor-like DNA-binding domains"/>
    <property type="match status" value="1"/>
</dbReference>
<dbReference type="EMBL" id="RXIA01000060">
    <property type="protein sequence ID" value="RVU69825.1"/>
    <property type="molecule type" value="Genomic_DNA"/>
</dbReference>
<dbReference type="InterPro" id="IPR001387">
    <property type="entry name" value="Cro/C1-type_HTH"/>
</dbReference>
<evidence type="ECO:0000313" key="4">
    <source>
        <dbReference type="EMBL" id="RVU69825.1"/>
    </source>
</evidence>